<dbReference type="GO" id="GO:0016740">
    <property type="term" value="F:transferase activity"/>
    <property type="evidence" value="ECO:0007669"/>
    <property type="project" value="UniProtKB-KW"/>
</dbReference>
<organism evidence="23 24">
    <name type="scientific">Galemys pyrenaicus</name>
    <name type="common">Iberian desman</name>
    <name type="synonym">Pyrenean desman</name>
    <dbReference type="NCBI Taxonomy" id="202257"/>
    <lineage>
        <taxon>Eukaryota</taxon>
        <taxon>Metazoa</taxon>
        <taxon>Chordata</taxon>
        <taxon>Craniata</taxon>
        <taxon>Vertebrata</taxon>
        <taxon>Euteleostomi</taxon>
        <taxon>Mammalia</taxon>
        <taxon>Eutheria</taxon>
        <taxon>Laurasiatheria</taxon>
        <taxon>Eulipotyphla</taxon>
        <taxon>Talpidae</taxon>
        <taxon>Galemys</taxon>
    </lineage>
</organism>
<dbReference type="AlphaFoldDB" id="A0A8J6A6P3"/>
<keyword evidence="9" id="KW-0808">Transferase</keyword>
<evidence type="ECO:0000256" key="21">
    <source>
        <dbReference type="ARBA" id="ARBA00048005"/>
    </source>
</evidence>
<comment type="pathway">
    <text evidence="4">Carbohydrate degradation; glycolysis; pyruvate from D-glyceraldehyde 3-phosphate: step 1/5.</text>
</comment>
<keyword evidence="8" id="KW-0963">Cytoplasm</keyword>
<dbReference type="Pfam" id="PF02800">
    <property type="entry name" value="Gp_dh_C"/>
    <property type="match status" value="1"/>
</dbReference>
<evidence type="ECO:0000256" key="4">
    <source>
        <dbReference type="ARBA" id="ARBA00004869"/>
    </source>
</evidence>
<dbReference type="Proteomes" id="UP000700334">
    <property type="component" value="Unassembled WGS sequence"/>
</dbReference>
<comment type="caution">
    <text evidence="23">The sequence shown here is derived from an EMBL/GenBank/DDBJ whole genome shotgun (WGS) entry which is preliminary data.</text>
</comment>
<evidence type="ECO:0000256" key="5">
    <source>
        <dbReference type="ARBA" id="ARBA00007406"/>
    </source>
</evidence>
<dbReference type="EMBL" id="JAGFMF010011756">
    <property type="protein sequence ID" value="KAG8513886.1"/>
    <property type="molecule type" value="Genomic_DNA"/>
</dbReference>
<dbReference type="GO" id="GO:0006417">
    <property type="term" value="P:regulation of translation"/>
    <property type="evidence" value="ECO:0007669"/>
    <property type="project" value="UniProtKB-KW"/>
</dbReference>
<evidence type="ECO:0000313" key="23">
    <source>
        <dbReference type="EMBL" id="KAG8513886.1"/>
    </source>
</evidence>
<evidence type="ECO:0000256" key="20">
    <source>
        <dbReference type="ARBA" id="ARBA00047698"/>
    </source>
</evidence>
<evidence type="ECO:0000259" key="22">
    <source>
        <dbReference type="Pfam" id="PF02800"/>
    </source>
</evidence>
<evidence type="ECO:0000256" key="12">
    <source>
        <dbReference type="ARBA" id="ARBA00022845"/>
    </source>
</evidence>
<evidence type="ECO:0000256" key="8">
    <source>
        <dbReference type="ARBA" id="ARBA00022490"/>
    </source>
</evidence>
<keyword evidence="17" id="KW-0539">Nucleus</keyword>
<dbReference type="InterPro" id="IPR020829">
    <property type="entry name" value="GlycerAld_3-P_DH_cat"/>
</dbReference>
<keyword evidence="10" id="KW-0053">Apoptosis</keyword>
<keyword evidence="14" id="KW-0520">NAD</keyword>
<evidence type="ECO:0000256" key="19">
    <source>
        <dbReference type="ARBA" id="ARBA00046997"/>
    </source>
</evidence>
<dbReference type="PANTHER" id="PTHR10836:SF111">
    <property type="entry name" value="GLYCERALDEHYDE-3-PHOSPHATE DEHYDROGENASE"/>
    <property type="match status" value="1"/>
</dbReference>
<evidence type="ECO:0000313" key="24">
    <source>
        <dbReference type="Proteomes" id="UP000700334"/>
    </source>
</evidence>
<comment type="catalytic activity">
    <reaction evidence="20">
        <text>D-glyceraldehyde 3-phosphate + phosphate + NAD(+) = (2R)-3-phospho-glyceroyl phosphate + NADH + H(+)</text>
        <dbReference type="Rhea" id="RHEA:10300"/>
        <dbReference type="ChEBI" id="CHEBI:15378"/>
        <dbReference type="ChEBI" id="CHEBI:43474"/>
        <dbReference type="ChEBI" id="CHEBI:57540"/>
        <dbReference type="ChEBI" id="CHEBI:57604"/>
        <dbReference type="ChEBI" id="CHEBI:57945"/>
        <dbReference type="ChEBI" id="CHEBI:59776"/>
        <dbReference type="EC" id="1.2.1.12"/>
    </reaction>
</comment>
<comment type="subcellular location">
    <subcellularLocation>
        <location evidence="2">Cytoplasm</location>
        <location evidence="2">Cytoskeleton</location>
    </subcellularLocation>
    <subcellularLocation>
        <location evidence="3">Cytoplasm</location>
        <location evidence="3">Cytosol</location>
    </subcellularLocation>
    <subcellularLocation>
        <location evidence="1">Nucleus</location>
    </subcellularLocation>
</comment>
<evidence type="ECO:0000256" key="9">
    <source>
        <dbReference type="ARBA" id="ARBA00022679"/>
    </source>
</evidence>
<gene>
    <name evidence="23" type="ORF">J0S82_000540</name>
</gene>
<name>A0A8J6A6P3_GALPY</name>
<accession>A0A8J6A6P3</accession>
<reference evidence="23" key="1">
    <citation type="journal article" date="2021" name="Evol. Appl.">
        <title>The genome of the Pyrenean desman and the effects of bottlenecks and inbreeding on the genomic landscape of an endangered species.</title>
        <authorList>
            <person name="Escoda L."/>
            <person name="Castresana J."/>
        </authorList>
    </citation>
    <scope>NUCLEOTIDE SEQUENCE</scope>
    <source>
        <strain evidence="23">IBE-C5619</strain>
    </source>
</reference>
<evidence type="ECO:0000256" key="6">
    <source>
        <dbReference type="ARBA" id="ARBA00013119"/>
    </source>
</evidence>
<evidence type="ECO:0000256" key="14">
    <source>
        <dbReference type="ARBA" id="ARBA00023027"/>
    </source>
</evidence>
<evidence type="ECO:0000256" key="2">
    <source>
        <dbReference type="ARBA" id="ARBA00004245"/>
    </source>
</evidence>
<keyword evidence="13" id="KW-0560">Oxidoreductase</keyword>
<dbReference type="GO" id="GO:0005829">
    <property type="term" value="C:cytosol"/>
    <property type="evidence" value="ECO:0007669"/>
    <property type="project" value="UniProtKB-SubCell"/>
</dbReference>
<dbReference type="GO" id="GO:0006915">
    <property type="term" value="P:apoptotic process"/>
    <property type="evidence" value="ECO:0007669"/>
    <property type="project" value="UniProtKB-KW"/>
</dbReference>
<protein>
    <recommendedName>
        <fullName evidence="7">Glyceraldehyde-3-phosphate dehydrogenase</fullName>
        <ecNumber evidence="6">1.2.1.12</ecNumber>
    </recommendedName>
    <alternativeName>
        <fullName evidence="18">Peptidyl-cysteine S-nitrosylase GAPDH</fullName>
    </alternativeName>
</protein>
<keyword evidence="16" id="KW-0206">Cytoskeleton</keyword>
<dbReference type="PANTHER" id="PTHR10836">
    <property type="entry name" value="GLYCERALDEHYDE 3-PHOSPHATE DEHYDROGENASE"/>
    <property type="match status" value="1"/>
</dbReference>
<dbReference type="Gene3D" id="3.30.360.10">
    <property type="entry name" value="Dihydrodipicolinate Reductase, domain 2"/>
    <property type="match status" value="1"/>
</dbReference>
<evidence type="ECO:0000256" key="13">
    <source>
        <dbReference type="ARBA" id="ARBA00023002"/>
    </source>
</evidence>
<evidence type="ECO:0000256" key="7">
    <source>
        <dbReference type="ARBA" id="ARBA00021022"/>
    </source>
</evidence>
<evidence type="ECO:0000256" key="11">
    <source>
        <dbReference type="ARBA" id="ARBA00022799"/>
    </source>
</evidence>
<evidence type="ECO:0000256" key="16">
    <source>
        <dbReference type="ARBA" id="ARBA00023212"/>
    </source>
</evidence>
<dbReference type="GO" id="GO:0005856">
    <property type="term" value="C:cytoskeleton"/>
    <property type="evidence" value="ECO:0007669"/>
    <property type="project" value="UniProtKB-SubCell"/>
</dbReference>
<evidence type="ECO:0000256" key="17">
    <source>
        <dbReference type="ARBA" id="ARBA00023242"/>
    </source>
</evidence>
<comment type="subunit">
    <text evidence="19">Homotetramer. Interacts with TPPP; the interaction is direct. Interacts (when S-nitrosylated) with SIAH1; leading to nuclear translocation. Interacts with RILPL1/GOSPEL, leading to prevent the interaction between GAPDH and SIAH1 and prevent nuclear translocation. Interacts with CHP1; the interaction increases the binding of CHP1 with microtubules. Associates with microtubules. Interacts with EIF1AD, USP25, PRKCI and WARS1. Interacts with phosphorylated RPL13A; inhibited by oxidatively-modified low-densitity lipoprotein (LDL(ox)). Component of the GAIT complex. Interacts with FKBP6; leading to inhibit GAPDH catalytic activity. Interacts with TRAF2, promoting TRAF2 ubiquitination. Interacts with TRAF3, promoting TRAF3 ubiquitination.</text>
</comment>
<keyword evidence="11" id="KW-0702">S-nitrosylation</keyword>
<evidence type="ECO:0000256" key="15">
    <source>
        <dbReference type="ARBA" id="ARBA00023152"/>
    </source>
</evidence>
<feature type="domain" description="Glyceraldehyde 3-phosphate dehydrogenase catalytic" evidence="22">
    <location>
        <begin position="12"/>
        <end position="72"/>
    </location>
</feature>
<sequence>MLAITPKVIHQAKVIHDNFVMVQGLITTVHTITVTYKTMDSPSRKLWHDTSETAQNSIPASTGMAKAVGKVIIIAKHEFMQTRDSNILFY</sequence>
<keyword evidence="24" id="KW-1185">Reference proteome</keyword>
<dbReference type="GO" id="GO:0004365">
    <property type="term" value="F:glyceraldehyde-3-phosphate dehydrogenase (NAD+) (phosphorylating) activity"/>
    <property type="evidence" value="ECO:0007669"/>
    <property type="project" value="UniProtKB-EC"/>
</dbReference>
<evidence type="ECO:0000256" key="10">
    <source>
        <dbReference type="ARBA" id="ARBA00022703"/>
    </source>
</evidence>
<dbReference type="EC" id="1.2.1.12" evidence="6"/>
<dbReference type="InterPro" id="IPR020831">
    <property type="entry name" value="GlycerAld/Erythrose_P_DH"/>
</dbReference>
<evidence type="ECO:0000256" key="1">
    <source>
        <dbReference type="ARBA" id="ARBA00004123"/>
    </source>
</evidence>
<evidence type="ECO:0000256" key="3">
    <source>
        <dbReference type="ARBA" id="ARBA00004514"/>
    </source>
</evidence>
<evidence type="ECO:0000256" key="18">
    <source>
        <dbReference type="ARBA" id="ARBA00031890"/>
    </source>
</evidence>
<comment type="similarity">
    <text evidence="5">Belongs to the glyceraldehyde-3-phosphate dehydrogenase family.</text>
</comment>
<keyword evidence="15" id="KW-0324">Glycolysis</keyword>
<keyword evidence="12" id="KW-0810">Translation regulation</keyword>
<dbReference type="GO" id="GO:0006096">
    <property type="term" value="P:glycolytic process"/>
    <property type="evidence" value="ECO:0007669"/>
    <property type="project" value="UniProtKB-KW"/>
</dbReference>
<comment type="catalytic activity">
    <reaction evidence="21">
        <text>S-nitroso-L-cysteinyl-[GAPDH] + L-cysteinyl-[protein] = L-cysteinyl-[GAPDH] + S-nitroso-L-cysteinyl-[protein]</text>
        <dbReference type="Rhea" id="RHEA:66684"/>
        <dbReference type="Rhea" id="RHEA-COMP:10131"/>
        <dbReference type="Rhea" id="RHEA-COMP:17089"/>
        <dbReference type="Rhea" id="RHEA-COMP:17090"/>
        <dbReference type="Rhea" id="RHEA-COMP:17091"/>
        <dbReference type="ChEBI" id="CHEBI:29950"/>
        <dbReference type="ChEBI" id="CHEBI:149494"/>
    </reaction>
    <physiologicalReaction direction="left-to-right" evidence="21">
        <dbReference type="Rhea" id="RHEA:66685"/>
    </physiologicalReaction>
</comment>
<proteinExistence type="inferred from homology"/>
<dbReference type="GO" id="GO:0005634">
    <property type="term" value="C:nucleus"/>
    <property type="evidence" value="ECO:0007669"/>
    <property type="project" value="UniProtKB-SubCell"/>
</dbReference>
<dbReference type="SUPFAM" id="SSF55347">
    <property type="entry name" value="Glyceraldehyde-3-phosphate dehydrogenase-like, C-terminal domain"/>
    <property type="match status" value="1"/>
</dbReference>